<reference evidence="2" key="1">
    <citation type="thesis" date="2021" institute="BYU ScholarsArchive" country="Provo, UT, USA">
        <title>Applications of and Algorithms for Genome Assembly and Genomic Analyses with an Emphasis on Marine Teleosts.</title>
        <authorList>
            <person name="Pickett B.D."/>
        </authorList>
    </citation>
    <scope>NUCLEOTIDE SEQUENCE</scope>
    <source>
        <strain evidence="2">HI-2016</strain>
    </source>
</reference>
<dbReference type="Proteomes" id="UP000824540">
    <property type="component" value="Unassembled WGS sequence"/>
</dbReference>
<proteinExistence type="predicted"/>
<accession>A0A8T2MZE6</accession>
<name>A0A8T2MZE6_9TELE</name>
<evidence type="ECO:0000256" key="1">
    <source>
        <dbReference type="SAM" id="MobiDB-lite"/>
    </source>
</evidence>
<evidence type="ECO:0000313" key="2">
    <source>
        <dbReference type="EMBL" id="KAG9333123.1"/>
    </source>
</evidence>
<dbReference type="EMBL" id="JAFBMS010000214">
    <property type="protein sequence ID" value="KAG9333123.1"/>
    <property type="molecule type" value="Genomic_DNA"/>
</dbReference>
<feature type="region of interest" description="Disordered" evidence="1">
    <location>
        <begin position="32"/>
        <end position="71"/>
    </location>
</feature>
<gene>
    <name evidence="2" type="ORF">JZ751_013440</name>
</gene>
<sequence>MASLILAIRHSMSDCFAVGGRAVRGKEGCAHHQGHLPCQDHVPTGMPSEVEDHRHHRAGRRGAWRSTDSRT</sequence>
<dbReference type="AlphaFoldDB" id="A0A8T2MZE6"/>
<comment type="caution">
    <text evidence="2">The sequence shown here is derived from an EMBL/GenBank/DDBJ whole genome shotgun (WGS) entry which is preliminary data.</text>
</comment>
<feature type="compositionally biased region" description="Basic residues" evidence="1">
    <location>
        <begin position="54"/>
        <end position="63"/>
    </location>
</feature>
<organism evidence="2 3">
    <name type="scientific">Albula glossodonta</name>
    <name type="common">roundjaw bonefish</name>
    <dbReference type="NCBI Taxonomy" id="121402"/>
    <lineage>
        <taxon>Eukaryota</taxon>
        <taxon>Metazoa</taxon>
        <taxon>Chordata</taxon>
        <taxon>Craniata</taxon>
        <taxon>Vertebrata</taxon>
        <taxon>Euteleostomi</taxon>
        <taxon>Actinopterygii</taxon>
        <taxon>Neopterygii</taxon>
        <taxon>Teleostei</taxon>
        <taxon>Albuliformes</taxon>
        <taxon>Albulidae</taxon>
        <taxon>Albula</taxon>
    </lineage>
</organism>
<protein>
    <submittedName>
        <fullName evidence="2">Uncharacterized protein</fullName>
    </submittedName>
</protein>
<evidence type="ECO:0000313" key="3">
    <source>
        <dbReference type="Proteomes" id="UP000824540"/>
    </source>
</evidence>
<keyword evidence="3" id="KW-1185">Reference proteome</keyword>